<sequence length="160" mass="17367">MSNRLSGIWYNELGSTMILTADATGCLSGKYKSAVGNAEDFYVLTGRYDTNAPSDKGVSLAWTVAYNNSLRNAHSTAGWSGQFFDDDDGEEKILTHWLLTTSSTSESVWKSTNVGTNIFTRNRPSTADIAKARAILAESATKSEKVAAESRRSGSRLARL</sequence>
<reference evidence="8" key="1">
    <citation type="submission" date="2014-04" db="EMBL/GenBank/DDBJ databases">
        <title>Evolutionary Origins and Diversification of the Mycorrhizal Mutualists.</title>
        <authorList>
            <consortium name="DOE Joint Genome Institute"/>
            <consortium name="Mycorrhizal Genomics Consortium"/>
            <person name="Kohler A."/>
            <person name="Kuo A."/>
            <person name="Nagy L.G."/>
            <person name="Floudas D."/>
            <person name="Copeland A."/>
            <person name="Barry K.W."/>
            <person name="Cichocki N."/>
            <person name="Veneault-Fourrey C."/>
            <person name="LaButti K."/>
            <person name="Lindquist E.A."/>
            <person name="Lipzen A."/>
            <person name="Lundell T."/>
            <person name="Morin E."/>
            <person name="Murat C."/>
            <person name="Riley R."/>
            <person name="Ohm R."/>
            <person name="Sun H."/>
            <person name="Tunlid A."/>
            <person name="Henrissat B."/>
            <person name="Grigoriev I.V."/>
            <person name="Hibbett D.S."/>
            <person name="Martin F."/>
        </authorList>
    </citation>
    <scope>NUCLEOTIDE SEQUENCE [LARGE SCALE GENOMIC DNA]</scope>
    <source>
        <strain evidence="8">FD-334 SS-4</strain>
    </source>
</reference>
<keyword evidence="8" id="KW-1185">Reference proteome</keyword>
<name>A0A0D2N5M8_HYPSF</name>
<evidence type="ECO:0000313" key="8">
    <source>
        <dbReference type="Proteomes" id="UP000054270"/>
    </source>
</evidence>
<dbReference type="InterPro" id="IPR005468">
    <property type="entry name" value="Avidin/str"/>
</dbReference>
<evidence type="ECO:0000256" key="1">
    <source>
        <dbReference type="ARBA" id="ARBA00004613"/>
    </source>
</evidence>
<evidence type="ECO:0000256" key="4">
    <source>
        <dbReference type="ARBA" id="ARBA00022729"/>
    </source>
</evidence>
<dbReference type="GO" id="GO:0005576">
    <property type="term" value="C:extracellular region"/>
    <property type="evidence" value="ECO:0007669"/>
    <property type="project" value="UniProtKB-SubCell"/>
</dbReference>
<dbReference type="SUPFAM" id="SSF50876">
    <property type="entry name" value="Avidin/streptavidin"/>
    <property type="match status" value="1"/>
</dbReference>
<proteinExistence type="inferred from homology"/>
<evidence type="ECO:0000256" key="3">
    <source>
        <dbReference type="ARBA" id="ARBA00022525"/>
    </source>
</evidence>
<dbReference type="GO" id="GO:0009374">
    <property type="term" value="F:biotin binding"/>
    <property type="evidence" value="ECO:0007669"/>
    <property type="project" value="InterPro"/>
</dbReference>
<dbReference type="PRINTS" id="PR00709">
    <property type="entry name" value="AVIDIN"/>
</dbReference>
<keyword evidence="5" id="KW-0092">Biotin</keyword>
<dbReference type="EMBL" id="KN817677">
    <property type="protein sequence ID" value="KJA14484.1"/>
    <property type="molecule type" value="Genomic_DNA"/>
</dbReference>
<protein>
    <recommendedName>
        <fullName evidence="9">Lipocalin-like domain-containing protein</fullName>
    </recommendedName>
</protein>
<evidence type="ECO:0008006" key="9">
    <source>
        <dbReference type="Google" id="ProtNLM"/>
    </source>
</evidence>
<comment type="subcellular location">
    <subcellularLocation>
        <location evidence="1">Secreted</location>
    </subcellularLocation>
</comment>
<dbReference type="Pfam" id="PF01382">
    <property type="entry name" value="Avidin"/>
    <property type="match status" value="1"/>
</dbReference>
<dbReference type="Proteomes" id="UP000054270">
    <property type="component" value="Unassembled WGS sequence"/>
</dbReference>
<comment type="similarity">
    <text evidence="2">Belongs to the avidin/streptavidin family.</text>
</comment>
<dbReference type="AlphaFoldDB" id="A0A0D2N5M8"/>
<keyword evidence="4" id="KW-0732">Signal</keyword>
<evidence type="ECO:0000256" key="2">
    <source>
        <dbReference type="ARBA" id="ARBA00006297"/>
    </source>
</evidence>
<gene>
    <name evidence="7" type="ORF">HYPSUDRAFT_173356</name>
</gene>
<dbReference type="InterPro" id="IPR051764">
    <property type="entry name" value="Avidin/Streptavidin-rel"/>
</dbReference>
<dbReference type="PROSITE" id="PS51326">
    <property type="entry name" value="AVIDIN_2"/>
    <property type="match status" value="1"/>
</dbReference>
<feature type="region of interest" description="Disordered" evidence="6">
    <location>
        <begin position="139"/>
        <end position="160"/>
    </location>
</feature>
<dbReference type="OrthoDB" id="2821340at2759"/>
<dbReference type="PANTHER" id="PTHR34399">
    <property type="entry name" value="AVIDIN-RELATED"/>
    <property type="match status" value="1"/>
</dbReference>
<keyword evidence="3" id="KW-0964">Secreted</keyword>
<dbReference type="InterPro" id="IPR036896">
    <property type="entry name" value="Avidin-like_sf"/>
</dbReference>
<organism evidence="7 8">
    <name type="scientific">Hypholoma sublateritium (strain FD-334 SS-4)</name>
    <dbReference type="NCBI Taxonomy" id="945553"/>
    <lineage>
        <taxon>Eukaryota</taxon>
        <taxon>Fungi</taxon>
        <taxon>Dikarya</taxon>
        <taxon>Basidiomycota</taxon>
        <taxon>Agaricomycotina</taxon>
        <taxon>Agaricomycetes</taxon>
        <taxon>Agaricomycetidae</taxon>
        <taxon>Agaricales</taxon>
        <taxon>Agaricineae</taxon>
        <taxon>Strophariaceae</taxon>
        <taxon>Hypholoma</taxon>
    </lineage>
</organism>
<accession>A0A0D2N5M8</accession>
<evidence type="ECO:0000256" key="5">
    <source>
        <dbReference type="ARBA" id="ARBA00023267"/>
    </source>
</evidence>
<dbReference type="Gene3D" id="2.40.128.30">
    <property type="entry name" value="Avidin-like"/>
    <property type="match status" value="1"/>
</dbReference>
<evidence type="ECO:0000313" key="7">
    <source>
        <dbReference type="EMBL" id="KJA14484.1"/>
    </source>
</evidence>
<dbReference type="InterPro" id="IPR005469">
    <property type="entry name" value="Avidin"/>
</dbReference>
<feature type="compositionally biased region" description="Basic and acidic residues" evidence="6">
    <location>
        <begin position="141"/>
        <end position="152"/>
    </location>
</feature>
<evidence type="ECO:0000256" key="6">
    <source>
        <dbReference type="SAM" id="MobiDB-lite"/>
    </source>
</evidence>